<dbReference type="EMBL" id="JALLPB020000275">
    <property type="protein sequence ID" value="KAL3811190.1"/>
    <property type="molecule type" value="Genomic_DNA"/>
</dbReference>
<dbReference type="PANTHER" id="PTHR21392:SF0">
    <property type="entry name" value="TRNA-URIDINE AMINOCARBOXYPROPYLTRANSFERASE 2"/>
    <property type="match status" value="1"/>
</dbReference>
<evidence type="ECO:0000313" key="10">
    <source>
        <dbReference type="Proteomes" id="UP001530377"/>
    </source>
</evidence>
<dbReference type="InterPro" id="IPR039262">
    <property type="entry name" value="DTWD2/TAPT"/>
</dbReference>
<keyword evidence="2" id="KW-0808">Transferase</keyword>
<name>A0ABD3RDU1_9STRA</name>
<feature type="region of interest" description="Disordered" evidence="7">
    <location>
        <begin position="320"/>
        <end position="356"/>
    </location>
</feature>
<feature type="domain" description="DTW" evidence="8">
    <location>
        <begin position="55"/>
        <end position="313"/>
    </location>
</feature>
<keyword evidence="10" id="KW-1185">Reference proteome</keyword>
<keyword evidence="4" id="KW-0819">tRNA processing</keyword>
<organism evidence="9 10">
    <name type="scientific">Cyclostephanos tholiformis</name>
    <dbReference type="NCBI Taxonomy" id="382380"/>
    <lineage>
        <taxon>Eukaryota</taxon>
        <taxon>Sar</taxon>
        <taxon>Stramenopiles</taxon>
        <taxon>Ochrophyta</taxon>
        <taxon>Bacillariophyta</taxon>
        <taxon>Coscinodiscophyceae</taxon>
        <taxon>Thalassiosirophycidae</taxon>
        <taxon>Stephanodiscales</taxon>
        <taxon>Stephanodiscaceae</taxon>
        <taxon>Cyclostephanos</taxon>
    </lineage>
</organism>
<protein>
    <recommendedName>
        <fullName evidence="1">tRNA-uridine aminocarboxypropyltransferase</fullName>
        <ecNumber evidence="1">2.5.1.25</ecNumber>
    </recommendedName>
</protein>
<feature type="compositionally biased region" description="Basic and acidic residues" evidence="7">
    <location>
        <begin position="341"/>
        <end position="350"/>
    </location>
</feature>
<evidence type="ECO:0000259" key="8">
    <source>
        <dbReference type="SMART" id="SM01144"/>
    </source>
</evidence>
<evidence type="ECO:0000256" key="3">
    <source>
        <dbReference type="ARBA" id="ARBA00022691"/>
    </source>
</evidence>
<dbReference type="PANTHER" id="PTHR21392">
    <property type="entry name" value="TRNA-URIDINE AMINOCARBOXYPROPYLTRANSFERASE 2"/>
    <property type="match status" value="1"/>
</dbReference>
<evidence type="ECO:0000256" key="6">
    <source>
        <dbReference type="ARBA" id="ARBA00048718"/>
    </source>
</evidence>
<dbReference type="SMART" id="SM01144">
    <property type="entry name" value="DTW"/>
    <property type="match status" value="1"/>
</dbReference>
<accession>A0ABD3RDU1</accession>
<gene>
    <name evidence="9" type="ORF">ACHAXA_002754</name>
</gene>
<dbReference type="AlphaFoldDB" id="A0ABD3RDU1"/>
<sequence length="356" mass="39951">MEGMNDDIDSELRPRPIACDVTKDNRDSNDLHLRERYELFEQVATLSIQIKEDARSNRCLRCWHDRTLRCICHLIPSLSMFDDRALPMSNVRFLILMHYKEYLSAGDDAKLLPAMLPPRNVKVFIFGRKGDWQAFEEELSLDPIHTLTLWPGEGAIMIDNFLTELPINSRWRLPGLTAKMPSANITMRNEIKSSDDGDMPMLRAIVLDGVYSHARTMFKTMRQRLIPRGLFPKFVALHPDTVSVYHRAQKNYAAASAATVAKSKDPNALHICTVEACALLLRELDGGDGGGDTSCADEISHSLIRAVRINNEALVHCPDVRPRSGISTSKSSGAAKRSQRKREARERAAEAEASAP</sequence>
<dbReference type="GO" id="GO:0008033">
    <property type="term" value="P:tRNA processing"/>
    <property type="evidence" value="ECO:0007669"/>
    <property type="project" value="UniProtKB-KW"/>
</dbReference>
<dbReference type="EC" id="2.5.1.25" evidence="1"/>
<comment type="caution">
    <text evidence="9">The sequence shown here is derived from an EMBL/GenBank/DDBJ whole genome shotgun (WGS) entry which is preliminary data.</text>
</comment>
<evidence type="ECO:0000256" key="7">
    <source>
        <dbReference type="SAM" id="MobiDB-lite"/>
    </source>
</evidence>
<evidence type="ECO:0000256" key="5">
    <source>
        <dbReference type="ARBA" id="ARBA00034489"/>
    </source>
</evidence>
<evidence type="ECO:0000256" key="2">
    <source>
        <dbReference type="ARBA" id="ARBA00022679"/>
    </source>
</evidence>
<dbReference type="GO" id="GO:0016432">
    <property type="term" value="F:tRNA-uridine aminocarboxypropyltransferase activity"/>
    <property type="evidence" value="ECO:0007669"/>
    <property type="project" value="UniProtKB-EC"/>
</dbReference>
<reference evidence="9 10" key="1">
    <citation type="submission" date="2024-10" db="EMBL/GenBank/DDBJ databases">
        <title>Updated reference genomes for cyclostephanoid diatoms.</title>
        <authorList>
            <person name="Roberts W.R."/>
            <person name="Alverson A.J."/>
        </authorList>
    </citation>
    <scope>NUCLEOTIDE SEQUENCE [LARGE SCALE GENOMIC DNA]</scope>
    <source>
        <strain evidence="9 10">AJA228-03</strain>
    </source>
</reference>
<evidence type="ECO:0000256" key="1">
    <source>
        <dbReference type="ARBA" id="ARBA00012386"/>
    </source>
</evidence>
<dbReference type="InterPro" id="IPR005636">
    <property type="entry name" value="DTW"/>
</dbReference>
<evidence type="ECO:0000256" key="4">
    <source>
        <dbReference type="ARBA" id="ARBA00022694"/>
    </source>
</evidence>
<proteinExistence type="inferred from homology"/>
<comment type="catalytic activity">
    <reaction evidence="6">
        <text>a uridine in tRNA + S-adenosyl-L-methionine = a 3-[(3S)-3-amino-3-carboxypropyl]uridine in tRNA + S-methyl-5'-thioadenosine + H(+)</text>
        <dbReference type="Rhea" id="RHEA:62432"/>
        <dbReference type="Rhea" id="RHEA-COMP:13339"/>
        <dbReference type="Rhea" id="RHEA-COMP:16092"/>
        <dbReference type="ChEBI" id="CHEBI:15378"/>
        <dbReference type="ChEBI" id="CHEBI:17509"/>
        <dbReference type="ChEBI" id="CHEBI:59789"/>
        <dbReference type="ChEBI" id="CHEBI:65315"/>
        <dbReference type="ChEBI" id="CHEBI:82930"/>
        <dbReference type="EC" id="2.5.1.25"/>
    </reaction>
</comment>
<keyword evidence="3" id="KW-0949">S-adenosyl-L-methionine</keyword>
<evidence type="ECO:0000313" key="9">
    <source>
        <dbReference type="EMBL" id="KAL3811190.1"/>
    </source>
</evidence>
<dbReference type="Pfam" id="PF03942">
    <property type="entry name" value="DTW"/>
    <property type="match status" value="1"/>
</dbReference>
<comment type="similarity">
    <text evidence="5">Belongs to the TDD superfamily. DTWD2 family.</text>
</comment>
<dbReference type="Proteomes" id="UP001530377">
    <property type="component" value="Unassembled WGS sequence"/>
</dbReference>